<dbReference type="SUPFAM" id="SSF53901">
    <property type="entry name" value="Thiolase-like"/>
    <property type="match status" value="1"/>
</dbReference>
<dbReference type="InterPro" id="IPR001099">
    <property type="entry name" value="Chalcone/stilbene_synt_N"/>
</dbReference>
<protein>
    <submittedName>
        <fullName evidence="7">Type III polyketide synthase</fullName>
    </submittedName>
</protein>
<dbReference type="PIRSF" id="PIRSF000451">
    <property type="entry name" value="PKS_III"/>
    <property type="match status" value="1"/>
</dbReference>
<name>A0A7W2AS80_9BACL</name>
<dbReference type="PANTHER" id="PTHR11877">
    <property type="entry name" value="HYDROXYMETHYLGLUTARYL-COA SYNTHASE"/>
    <property type="match status" value="1"/>
</dbReference>
<dbReference type="CDD" id="cd00831">
    <property type="entry name" value="CHS_like"/>
    <property type="match status" value="1"/>
</dbReference>
<feature type="domain" description="Chalcone/stilbene synthase C-terminal" evidence="6">
    <location>
        <begin position="221"/>
        <end position="353"/>
    </location>
</feature>
<evidence type="ECO:0000256" key="2">
    <source>
        <dbReference type="ARBA" id="ARBA00022679"/>
    </source>
</evidence>
<keyword evidence="2" id="KW-0808">Transferase</keyword>
<keyword evidence="8" id="KW-1185">Reference proteome</keyword>
<dbReference type="GO" id="GO:0030639">
    <property type="term" value="P:polyketide biosynthetic process"/>
    <property type="evidence" value="ECO:0007669"/>
    <property type="project" value="TreeGrafter"/>
</dbReference>
<dbReference type="EMBL" id="JACEOL010000067">
    <property type="protein sequence ID" value="MBA4603784.1"/>
    <property type="molecule type" value="Genomic_DNA"/>
</dbReference>
<proteinExistence type="inferred from homology"/>
<dbReference type="InterPro" id="IPR011141">
    <property type="entry name" value="Polyketide_synthase_type-III"/>
</dbReference>
<dbReference type="Proteomes" id="UP000538292">
    <property type="component" value="Unassembled WGS sequence"/>
</dbReference>
<dbReference type="AlphaFoldDB" id="A0A7W2AS80"/>
<evidence type="ECO:0000313" key="8">
    <source>
        <dbReference type="Proteomes" id="UP000538292"/>
    </source>
</evidence>
<dbReference type="PANTHER" id="PTHR11877:SF99">
    <property type="entry name" value="1,3,6,8-TETRAHYDROXYNAPHTHALENE SYNTHASE"/>
    <property type="match status" value="1"/>
</dbReference>
<reference evidence="7 8" key="1">
    <citation type="submission" date="2020-07" db="EMBL/GenBank/DDBJ databases">
        <title>Thermoactinomyces phylogeny.</title>
        <authorList>
            <person name="Dunlap C."/>
        </authorList>
    </citation>
    <scope>NUCLEOTIDE SEQUENCE [LARGE SCALE GENOMIC DNA]</scope>
    <source>
        <strain evidence="7 8">AMNI-1</strain>
    </source>
</reference>
<gene>
    <name evidence="7" type="ORF">H2C83_16065</name>
</gene>
<evidence type="ECO:0000256" key="1">
    <source>
        <dbReference type="ARBA" id="ARBA00005531"/>
    </source>
</evidence>
<evidence type="ECO:0000313" key="7">
    <source>
        <dbReference type="EMBL" id="MBA4603784.1"/>
    </source>
</evidence>
<dbReference type="InterPro" id="IPR012328">
    <property type="entry name" value="Chalcone/stilbene_synt_C"/>
</dbReference>
<evidence type="ECO:0000256" key="3">
    <source>
        <dbReference type="ARBA" id="ARBA00023315"/>
    </source>
</evidence>
<dbReference type="RefSeq" id="WP_181742256.1">
    <property type="nucleotide sequence ID" value="NZ_JACEOL010000067.1"/>
</dbReference>
<dbReference type="GO" id="GO:0016747">
    <property type="term" value="F:acyltransferase activity, transferring groups other than amino-acyl groups"/>
    <property type="evidence" value="ECO:0007669"/>
    <property type="project" value="InterPro"/>
</dbReference>
<accession>A0A7W2AS80</accession>
<dbReference type="Pfam" id="PF00195">
    <property type="entry name" value="Chal_sti_synt_N"/>
    <property type="match status" value="1"/>
</dbReference>
<comment type="caution">
    <text evidence="7">The sequence shown here is derived from an EMBL/GenBank/DDBJ whole genome shotgun (WGS) entry which is preliminary data.</text>
</comment>
<keyword evidence="3" id="KW-0012">Acyltransferase</keyword>
<feature type="domain" description="Chalcone/stilbene synthase N-terminal" evidence="5">
    <location>
        <begin position="3"/>
        <end position="200"/>
    </location>
</feature>
<evidence type="ECO:0000259" key="5">
    <source>
        <dbReference type="Pfam" id="PF00195"/>
    </source>
</evidence>
<evidence type="ECO:0000256" key="4">
    <source>
        <dbReference type="PIRSR" id="PIRSR000451-1"/>
    </source>
</evidence>
<feature type="active site" description="Acyl-thioester intermediate" evidence="4">
    <location>
        <position position="139"/>
    </location>
</feature>
<sequence length="359" mass="40001">MPKILAVGTAIPPYPIRQEEAKQFARKMFADSFSQVDRYLQIFENTSIRCRYLSKPRTWYEQGHPFVEKNKAYFETAIELGEQAVRRCLNKTGMAPEEIDHFVFVSTTGFSTPSIDAYLINRLSMKRDVKRTPVWGLGCAGGVAGLARACEYARANPSEKVLLLAVECCSLTFCSSDRSKSNLVATSLFADGAAAVLIGGENVALPDKNRIFPKMIHTQSYLWPDSEDVMGWEFTSEGMKVIFSRSIPDLVHADVMPAVQYFLAKTGTDLSQIEVFITHPGGKKVLDAYHQALHIPPDCLALSYQVLRDYGNMSSATILFVLERELEKCHAAGSYGLMSALGPGFSLELALLRWDKEEK</sequence>
<dbReference type="InterPro" id="IPR016039">
    <property type="entry name" value="Thiolase-like"/>
</dbReference>
<comment type="similarity">
    <text evidence="1">Belongs to the thiolase-like superfamily. Chalcone/stilbene synthases family.</text>
</comment>
<dbReference type="Pfam" id="PF02797">
    <property type="entry name" value="Chal_sti_synt_C"/>
    <property type="match status" value="1"/>
</dbReference>
<organism evidence="7 8">
    <name type="scientific">Thermoactinomyces mirandus</name>
    <dbReference type="NCBI Taxonomy" id="2756294"/>
    <lineage>
        <taxon>Bacteria</taxon>
        <taxon>Bacillati</taxon>
        <taxon>Bacillota</taxon>
        <taxon>Bacilli</taxon>
        <taxon>Bacillales</taxon>
        <taxon>Thermoactinomycetaceae</taxon>
        <taxon>Thermoactinomyces</taxon>
    </lineage>
</organism>
<evidence type="ECO:0000259" key="6">
    <source>
        <dbReference type="Pfam" id="PF02797"/>
    </source>
</evidence>
<dbReference type="Gene3D" id="3.40.47.10">
    <property type="match status" value="2"/>
</dbReference>